<dbReference type="GO" id="GO:0016020">
    <property type="term" value="C:membrane"/>
    <property type="evidence" value="ECO:0007669"/>
    <property type="project" value="UniProtKB-SubCell"/>
</dbReference>
<feature type="transmembrane region" description="Helical" evidence="5">
    <location>
        <begin position="102"/>
        <end position="122"/>
    </location>
</feature>
<evidence type="ECO:0000313" key="7">
    <source>
        <dbReference type="EMBL" id="PWW22553.1"/>
    </source>
</evidence>
<protein>
    <submittedName>
        <fullName evidence="7">Putative flippase GtrA</fullName>
    </submittedName>
</protein>
<evidence type="ECO:0000256" key="4">
    <source>
        <dbReference type="ARBA" id="ARBA00023136"/>
    </source>
</evidence>
<dbReference type="RefSeq" id="WP_245899937.1">
    <property type="nucleotide sequence ID" value="NZ_QGTX01000001.1"/>
</dbReference>
<accession>A0A317QHQ8</accession>
<name>A0A317QHQ8_9ACTN</name>
<keyword evidence="3 5" id="KW-1133">Transmembrane helix</keyword>
<sequence>MTCPSLLSRPVAVVDLVTDLAGSAVALARSDRALGQFARFVMVGGFSSAVYALLFWLLHDLGGVQANVIGSALSSALANEMHRRLTFHAGERVRWFTAQWEGGALAVAGMIATSLALSWFNAAVPEPGVLAEMAVIALVTATIGTMRFLALRWAFRPHPA</sequence>
<dbReference type="GO" id="GO:0000271">
    <property type="term" value="P:polysaccharide biosynthetic process"/>
    <property type="evidence" value="ECO:0007669"/>
    <property type="project" value="InterPro"/>
</dbReference>
<dbReference type="InterPro" id="IPR007267">
    <property type="entry name" value="GtrA_DPMS_TM"/>
</dbReference>
<dbReference type="Pfam" id="PF04138">
    <property type="entry name" value="GtrA_DPMS_TM"/>
    <property type="match status" value="1"/>
</dbReference>
<evidence type="ECO:0000256" key="3">
    <source>
        <dbReference type="ARBA" id="ARBA00022989"/>
    </source>
</evidence>
<evidence type="ECO:0000256" key="1">
    <source>
        <dbReference type="ARBA" id="ARBA00004141"/>
    </source>
</evidence>
<dbReference type="Proteomes" id="UP000246661">
    <property type="component" value="Unassembled WGS sequence"/>
</dbReference>
<evidence type="ECO:0000259" key="6">
    <source>
        <dbReference type="Pfam" id="PF04138"/>
    </source>
</evidence>
<feature type="transmembrane region" description="Helical" evidence="5">
    <location>
        <begin position="134"/>
        <end position="155"/>
    </location>
</feature>
<comment type="subcellular location">
    <subcellularLocation>
        <location evidence="1">Membrane</location>
        <topology evidence="1">Multi-pass membrane protein</topology>
    </subcellularLocation>
</comment>
<keyword evidence="2 5" id="KW-0812">Transmembrane</keyword>
<reference evidence="8" key="1">
    <citation type="submission" date="2018-05" db="EMBL/GenBank/DDBJ databases">
        <authorList>
            <person name="Klenk H.-P."/>
            <person name="Huntemann M."/>
            <person name="Clum A."/>
            <person name="Pillay M."/>
            <person name="Palaniappan K."/>
            <person name="Varghese N."/>
            <person name="Mikhailova N."/>
            <person name="Stamatis D."/>
            <person name="Reddy T."/>
            <person name="Daum C."/>
            <person name="Shapiro N."/>
            <person name="Ivanova N."/>
            <person name="Kyrpides N."/>
            <person name="Woyke T."/>
        </authorList>
    </citation>
    <scope>NUCLEOTIDE SEQUENCE [LARGE SCALE GENOMIC DNA]</scope>
    <source>
        <strain evidence="8">DSM 45417</strain>
    </source>
</reference>
<keyword evidence="8" id="KW-1185">Reference proteome</keyword>
<organism evidence="7 8">
    <name type="scientific">Geodermatophilus normandii</name>
    <dbReference type="NCBI Taxonomy" id="1137989"/>
    <lineage>
        <taxon>Bacteria</taxon>
        <taxon>Bacillati</taxon>
        <taxon>Actinomycetota</taxon>
        <taxon>Actinomycetes</taxon>
        <taxon>Geodermatophilales</taxon>
        <taxon>Geodermatophilaceae</taxon>
        <taxon>Geodermatophilus</taxon>
    </lineage>
</organism>
<proteinExistence type="predicted"/>
<gene>
    <name evidence="7" type="ORF">JD79_01710</name>
</gene>
<dbReference type="EMBL" id="QGTX01000001">
    <property type="protein sequence ID" value="PWW22553.1"/>
    <property type="molecule type" value="Genomic_DNA"/>
</dbReference>
<evidence type="ECO:0000313" key="8">
    <source>
        <dbReference type="Proteomes" id="UP000246661"/>
    </source>
</evidence>
<evidence type="ECO:0000256" key="5">
    <source>
        <dbReference type="SAM" id="Phobius"/>
    </source>
</evidence>
<evidence type="ECO:0000256" key="2">
    <source>
        <dbReference type="ARBA" id="ARBA00022692"/>
    </source>
</evidence>
<feature type="domain" description="GtrA/DPMS transmembrane" evidence="6">
    <location>
        <begin position="39"/>
        <end position="151"/>
    </location>
</feature>
<comment type="caution">
    <text evidence="7">The sequence shown here is derived from an EMBL/GenBank/DDBJ whole genome shotgun (WGS) entry which is preliminary data.</text>
</comment>
<feature type="transmembrane region" description="Helical" evidence="5">
    <location>
        <begin position="40"/>
        <end position="58"/>
    </location>
</feature>
<keyword evidence="4 5" id="KW-0472">Membrane</keyword>
<dbReference type="AlphaFoldDB" id="A0A317QHQ8"/>